<dbReference type="SMART" id="SM00474">
    <property type="entry name" value="35EXOc"/>
    <property type="match status" value="1"/>
</dbReference>
<dbReference type="GO" id="GO:0005737">
    <property type="term" value="C:cytoplasm"/>
    <property type="evidence" value="ECO:0007669"/>
    <property type="project" value="TreeGrafter"/>
</dbReference>
<dbReference type="EMBL" id="OU503048">
    <property type="protein sequence ID" value="CAI9774269.1"/>
    <property type="molecule type" value="Genomic_DNA"/>
</dbReference>
<accession>A0AAD1ZR78</accession>
<dbReference type="PANTHER" id="PTHR13620:SF121">
    <property type="entry name" value="EMB|CAB82946.1-RELATED"/>
    <property type="match status" value="1"/>
</dbReference>
<sequence>MASKYTVYFSGAVIETTVTDKAATVDNWVLEIRSMYYGQQIIVGLDCEWRPNLIPSVSNKTATLQLCVNEKCLILQLFYMDYIPQSIKNFLSDPNNTFVGVEVGDDVLKLNNEYGLTCTTTADIQALAMEIWPVRFYKKPGLKKLADVVVELPMAKPIHVCRSDWEARVLSIQQIEYACIDAYASYRIGHKLLKET</sequence>
<dbReference type="SUPFAM" id="SSF53098">
    <property type="entry name" value="Ribonuclease H-like"/>
    <property type="match status" value="1"/>
</dbReference>
<dbReference type="Proteomes" id="UP000834106">
    <property type="component" value="Chromosome 13"/>
</dbReference>
<dbReference type="InterPro" id="IPR051132">
    <property type="entry name" value="3-5_Exonuclease_domain"/>
</dbReference>
<dbReference type="CDD" id="cd06141">
    <property type="entry name" value="WRN_exo"/>
    <property type="match status" value="1"/>
</dbReference>
<dbReference type="FunFam" id="3.30.420.10:FF:000054">
    <property type="entry name" value="Werner Syndrome-like exonuclease"/>
    <property type="match status" value="1"/>
</dbReference>
<dbReference type="PANTHER" id="PTHR13620">
    <property type="entry name" value="3-5 EXONUCLEASE"/>
    <property type="match status" value="1"/>
</dbReference>
<name>A0AAD1ZR78_9LAMI</name>
<proteinExistence type="predicted"/>
<evidence type="ECO:0000313" key="5">
    <source>
        <dbReference type="Proteomes" id="UP000834106"/>
    </source>
</evidence>
<evidence type="ECO:0000259" key="3">
    <source>
        <dbReference type="SMART" id="SM00474"/>
    </source>
</evidence>
<dbReference type="InterPro" id="IPR012337">
    <property type="entry name" value="RNaseH-like_sf"/>
</dbReference>
<protein>
    <recommendedName>
        <fullName evidence="3">3'-5' exonuclease domain-containing protein</fullName>
    </recommendedName>
</protein>
<reference evidence="4" key="1">
    <citation type="submission" date="2023-05" db="EMBL/GenBank/DDBJ databases">
        <authorList>
            <person name="Huff M."/>
        </authorList>
    </citation>
    <scope>NUCLEOTIDE SEQUENCE</scope>
</reference>
<dbReference type="AlphaFoldDB" id="A0AAD1ZR78"/>
<dbReference type="InterPro" id="IPR002562">
    <property type="entry name" value="3'-5'_exonuclease_dom"/>
</dbReference>
<keyword evidence="5" id="KW-1185">Reference proteome</keyword>
<keyword evidence="2" id="KW-0378">Hydrolase</keyword>
<dbReference type="GO" id="GO:0005634">
    <property type="term" value="C:nucleus"/>
    <property type="evidence" value="ECO:0007669"/>
    <property type="project" value="TreeGrafter"/>
</dbReference>
<evidence type="ECO:0000256" key="2">
    <source>
        <dbReference type="ARBA" id="ARBA00022801"/>
    </source>
</evidence>
<dbReference type="InterPro" id="IPR036397">
    <property type="entry name" value="RNaseH_sf"/>
</dbReference>
<evidence type="ECO:0000256" key="1">
    <source>
        <dbReference type="ARBA" id="ARBA00022722"/>
    </source>
</evidence>
<dbReference type="Gene3D" id="3.30.420.10">
    <property type="entry name" value="Ribonuclease H-like superfamily/Ribonuclease H"/>
    <property type="match status" value="1"/>
</dbReference>
<dbReference type="GO" id="GO:0008408">
    <property type="term" value="F:3'-5' exonuclease activity"/>
    <property type="evidence" value="ECO:0007669"/>
    <property type="project" value="InterPro"/>
</dbReference>
<evidence type="ECO:0000313" key="4">
    <source>
        <dbReference type="EMBL" id="CAI9774269.1"/>
    </source>
</evidence>
<organism evidence="4 5">
    <name type="scientific">Fraxinus pennsylvanica</name>
    <dbReference type="NCBI Taxonomy" id="56036"/>
    <lineage>
        <taxon>Eukaryota</taxon>
        <taxon>Viridiplantae</taxon>
        <taxon>Streptophyta</taxon>
        <taxon>Embryophyta</taxon>
        <taxon>Tracheophyta</taxon>
        <taxon>Spermatophyta</taxon>
        <taxon>Magnoliopsida</taxon>
        <taxon>eudicotyledons</taxon>
        <taxon>Gunneridae</taxon>
        <taxon>Pentapetalae</taxon>
        <taxon>asterids</taxon>
        <taxon>lamiids</taxon>
        <taxon>Lamiales</taxon>
        <taxon>Oleaceae</taxon>
        <taxon>Oleeae</taxon>
        <taxon>Fraxinus</taxon>
    </lineage>
</organism>
<dbReference type="Pfam" id="PF01612">
    <property type="entry name" value="DNA_pol_A_exo1"/>
    <property type="match status" value="1"/>
</dbReference>
<dbReference type="GO" id="GO:0006139">
    <property type="term" value="P:nucleobase-containing compound metabolic process"/>
    <property type="evidence" value="ECO:0007669"/>
    <property type="project" value="InterPro"/>
</dbReference>
<gene>
    <name evidence="4" type="ORF">FPE_LOCUS21699</name>
</gene>
<dbReference type="GO" id="GO:0003676">
    <property type="term" value="F:nucleic acid binding"/>
    <property type="evidence" value="ECO:0007669"/>
    <property type="project" value="InterPro"/>
</dbReference>
<keyword evidence="1" id="KW-0540">Nuclease</keyword>
<feature type="domain" description="3'-5' exonuclease" evidence="3">
    <location>
        <begin position="16"/>
        <end position="196"/>
    </location>
</feature>